<dbReference type="Pfam" id="PF12973">
    <property type="entry name" value="Cupin_7"/>
    <property type="match status" value="1"/>
</dbReference>
<dbReference type="RefSeq" id="WP_182550629.1">
    <property type="nucleotide sequence ID" value="NZ_JACGXN010000006.1"/>
</dbReference>
<dbReference type="Gene3D" id="2.60.120.10">
    <property type="entry name" value="Jelly Rolls"/>
    <property type="match status" value="1"/>
</dbReference>
<accession>A0A839ENZ1</accession>
<dbReference type="EMBL" id="JACGXN010000006">
    <property type="protein sequence ID" value="MBA8879958.1"/>
    <property type="molecule type" value="Genomic_DNA"/>
</dbReference>
<dbReference type="InterPro" id="IPR011051">
    <property type="entry name" value="RmlC_Cupin_sf"/>
</dbReference>
<dbReference type="NCBIfam" id="TIGR02451">
    <property type="entry name" value="anti_sig_ChrR"/>
    <property type="match status" value="1"/>
</dbReference>
<comment type="caution">
    <text evidence="2">The sequence shown here is derived from an EMBL/GenBank/DDBJ whole genome shotgun (WGS) entry which is preliminary data.</text>
</comment>
<reference evidence="2 3" key="1">
    <citation type="submission" date="2020-07" db="EMBL/GenBank/DDBJ databases">
        <title>Genomic Encyclopedia of Type Strains, Phase IV (KMG-V): Genome sequencing to study the core and pangenomes of soil and plant-associated prokaryotes.</title>
        <authorList>
            <person name="Whitman W."/>
        </authorList>
    </citation>
    <scope>NUCLEOTIDE SEQUENCE [LARGE SCALE GENOMIC DNA]</scope>
    <source>
        <strain evidence="2 3">AN3</strain>
    </source>
</reference>
<dbReference type="Gene3D" id="1.10.10.1320">
    <property type="entry name" value="Anti-sigma factor, zinc-finger domain"/>
    <property type="match status" value="1"/>
</dbReference>
<dbReference type="InterPro" id="IPR012807">
    <property type="entry name" value="Anti-sigma_ChrR"/>
</dbReference>
<dbReference type="InterPro" id="IPR014710">
    <property type="entry name" value="RmlC-like_jellyroll"/>
</dbReference>
<proteinExistence type="predicted"/>
<name>A0A839ENZ1_9HYPH</name>
<keyword evidence="3" id="KW-1185">Reference proteome</keyword>
<evidence type="ECO:0000313" key="3">
    <source>
        <dbReference type="Proteomes" id="UP000549052"/>
    </source>
</evidence>
<gene>
    <name evidence="2" type="ORF">FHW16_003677</name>
</gene>
<evidence type="ECO:0000259" key="1">
    <source>
        <dbReference type="Pfam" id="PF12973"/>
    </source>
</evidence>
<dbReference type="InterPro" id="IPR041916">
    <property type="entry name" value="Anti_sigma_zinc_sf"/>
</dbReference>
<dbReference type="AlphaFoldDB" id="A0A839ENZ1"/>
<organism evidence="2 3">
    <name type="scientific">Phyllobacterium myrsinacearum</name>
    <dbReference type="NCBI Taxonomy" id="28101"/>
    <lineage>
        <taxon>Bacteria</taxon>
        <taxon>Pseudomonadati</taxon>
        <taxon>Pseudomonadota</taxon>
        <taxon>Alphaproteobacteria</taxon>
        <taxon>Hyphomicrobiales</taxon>
        <taxon>Phyllobacteriaceae</taxon>
        <taxon>Phyllobacterium</taxon>
    </lineage>
</organism>
<dbReference type="Proteomes" id="UP000549052">
    <property type="component" value="Unassembled WGS sequence"/>
</dbReference>
<evidence type="ECO:0000313" key="2">
    <source>
        <dbReference type="EMBL" id="MBA8879958.1"/>
    </source>
</evidence>
<dbReference type="CDD" id="cd20301">
    <property type="entry name" value="cupin_ChrR"/>
    <property type="match status" value="1"/>
</dbReference>
<sequence>MNRRPSDEILMAYVSGKLAQGPALVVAAHLSLCPESAERVHQFEAAGGVMLEQAPVVELAPDALEKVLARLDASSPTQVLPPVRHLADMPDGLVLPSPLQQYDIGKWKFLAPGVQWSSIGKGGARRNRPMLLRSKPGMVLPEHTHNGVEYTLVLKGSLHDAQGDYFPGDLIVADASLEHEPAAGPEEECICLAAVDGRLQLKSLLGRLVQPLLGF</sequence>
<feature type="domain" description="ChrR-like cupin" evidence="1">
    <location>
        <begin position="106"/>
        <end position="193"/>
    </location>
</feature>
<protein>
    <submittedName>
        <fullName evidence="2">Putative transcriptional regulator</fullName>
    </submittedName>
</protein>
<dbReference type="InterPro" id="IPR025979">
    <property type="entry name" value="ChrR-like_cupin_dom"/>
</dbReference>
<dbReference type="SUPFAM" id="SSF51182">
    <property type="entry name" value="RmlC-like cupins"/>
    <property type="match status" value="1"/>
</dbReference>